<keyword evidence="3" id="KW-1185">Reference proteome</keyword>
<dbReference type="AlphaFoldDB" id="A0A2G2XFB8"/>
<feature type="region of interest" description="Disordered" evidence="1">
    <location>
        <begin position="62"/>
        <end position="107"/>
    </location>
</feature>
<dbReference type="STRING" id="33114.A0A2G2XFB8"/>
<dbReference type="OrthoDB" id="10505599at2759"/>
<evidence type="ECO:0000313" key="2">
    <source>
        <dbReference type="EMBL" id="PHT56149.1"/>
    </source>
</evidence>
<reference evidence="3" key="2">
    <citation type="journal article" date="2017" name="J. Anim. Genet.">
        <title>Multiple reference genome sequences of hot pepper reveal the massive evolution of plant disease resistance genes by retroduplication.</title>
        <authorList>
            <person name="Kim S."/>
            <person name="Park J."/>
            <person name="Yeom S.-I."/>
            <person name="Kim Y.-M."/>
            <person name="Seo E."/>
            <person name="Kim K.-T."/>
            <person name="Kim M.-S."/>
            <person name="Lee J.M."/>
            <person name="Cheong K."/>
            <person name="Shin H.-S."/>
            <person name="Kim S.-B."/>
            <person name="Han K."/>
            <person name="Lee J."/>
            <person name="Park M."/>
            <person name="Lee H.-A."/>
            <person name="Lee H.-Y."/>
            <person name="Lee Y."/>
            <person name="Oh S."/>
            <person name="Lee J.H."/>
            <person name="Choi E."/>
            <person name="Choi E."/>
            <person name="Lee S.E."/>
            <person name="Jeon J."/>
            <person name="Kim H."/>
            <person name="Choi G."/>
            <person name="Song H."/>
            <person name="Lee J."/>
            <person name="Lee S.-C."/>
            <person name="Kwon J.-K."/>
            <person name="Lee H.-Y."/>
            <person name="Koo N."/>
            <person name="Hong Y."/>
            <person name="Kim R.W."/>
            <person name="Kang W.-H."/>
            <person name="Huh J.H."/>
            <person name="Kang B.-C."/>
            <person name="Yang T.-J."/>
            <person name="Lee Y.-H."/>
            <person name="Bennetzen J.L."/>
            <person name="Choi D."/>
        </authorList>
    </citation>
    <scope>NUCLEOTIDE SEQUENCE [LARGE SCALE GENOMIC DNA]</scope>
    <source>
        <strain evidence="3">cv. PBC81</strain>
    </source>
</reference>
<proteinExistence type="predicted"/>
<organism evidence="2 3">
    <name type="scientific">Capsicum baccatum</name>
    <name type="common">Peruvian pepper</name>
    <dbReference type="NCBI Taxonomy" id="33114"/>
    <lineage>
        <taxon>Eukaryota</taxon>
        <taxon>Viridiplantae</taxon>
        <taxon>Streptophyta</taxon>
        <taxon>Embryophyta</taxon>
        <taxon>Tracheophyta</taxon>
        <taxon>Spermatophyta</taxon>
        <taxon>Magnoliopsida</taxon>
        <taxon>eudicotyledons</taxon>
        <taxon>Gunneridae</taxon>
        <taxon>Pentapetalae</taxon>
        <taxon>asterids</taxon>
        <taxon>lamiids</taxon>
        <taxon>Solanales</taxon>
        <taxon>Solanaceae</taxon>
        <taxon>Solanoideae</taxon>
        <taxon>Capsiceae</taxon>
        <taxon>Capsicum</taxon>
    </lineage>
</organism>
<evidence type="ECO:0000313" key="3">
    <source>
        <dbReference type="Proteomes" id="UP000224567"/>
    </source>
</evidence>
<comment type="caution">
    <text evidence="2">The sequence shown here is derived from an EMBL/GenBank/DDBJ whole genome shotgun (WGS) entry which is preliminary data.</text>
</comment>
<gene>
    <name evidence="2" type="ORF">CQW23_04635</name>
</gene>
<name>A0A2G2XFB8_CAPBA</name>
<dbReference type="Proteomes" id="UP000224567">
    <property type="component" value="Unassembled WGS sequence"/>
</dbReference>
<sequence length="178" mass="19615">MMKLSPGVAQLVKAEGLVSLVTSSSFAPSETSPVFIWRRVEGWTHHPRVSKDVDEDIYKFFEPEPNHGQAPTTRTKAASHLNRTTPNHSAGKSSGHRTASYKVGQQASTLEKKAVSKDNKNFWSMLRDRMTVHEGSSVLDLKADNYFSCAVGRSCSEARYLLGSSADVVSLLKDPAYK</sequence>
<evidence type="ECO:0000256" key="1">
    <source>
        <dbReference type="SAM" id="MobiDB-lite"/>
    </source>
</evidence>
<reference evidence="2 3" key="1">
    <citation type="journal article" date="2017" name="Genome Biol.">
        <title>New reference genome sequences of hot pepper reveal the massive evolution of plant disease-resistance genes by retroduplication.</title>
        <authorList>
            <person name="Kim S."/>
            <person name="Park J."/>
            <person name="Yeom S.I."/>
            <person name="Kim Y.M."/>
            <person name="Seo E."/>
            <person name="Kim K.T."/>
            <person name="Kim M.S."/>
            <person name="Lee J.M."/>
            <person name="Cheong K."/>
            <person name="Shin H.S."/>
            <person name="Kim S.B."/>
            <person name="Han K."/>
            <person name="Lee J."/>
            <person name="Park M."/>
            <person name="Lee H.A."/>
            <person name="Lee H.Y."/>
            <person name="Lee Y."/>
            <person name="Oh S."/>
            <person name="Lee J.H."/>
            <person name="Choi E."/>
            <person name="Choi E."/>
            <person name="Lee S.E."/>
            <person name="Jeon J."/>
            <person name="Kim H."/>
            <person name="Choi G."/>
            <person name="Song H."/>
            <person name="Lee J."/>
            <person name="Lee S.C."/>
            <person name="Kwon J.K."/>
            <person name="Lee H.Y."/>
            <person name="Koo N."/>
            <person name="Hong Y."/>
            <person name="Kim R.W."/>
            <person name="Kang W.H."/>
            <person name="Huh J.H."/>
            <person name="Kang B.C."/>
            <person name="Yang T.J."/>
            <person name="Lee Y.H."/>
            <person name="Bennetzen J.L."/>
            <person name="Choi D."/>
        </authorList>
    </citation>
    <scope>NUCLEOTIDE SEQUENCE [LARGE SCALE GENOMIC DNA]</scope>
    <source>
        <strain evidence="3">cv. PBC81</strain>
    </source>
</reference>
<accession>A0A2G2XFB8</accession>
<dbReference type="EMBL" id="MLFT02000002">
    <property type="protein sequence ID" value="PHT56149.1"/>
    <property type="molecule type" value="Genomic_DNA"/>
</dbReference>
<feature type="compositionally biased region" description="Polar residues" evidence="1">
    <location>
        <begin position="69"/>
        <end position="92"/>
    </location>
</feature>
<protein>
    <submittedName>
        <fullName evidence="2">Uncharacterized protein</fullName>
    </submittedName>
</protein>